<evidence type="ECO:0000256" key="3">
    <source>
        <dbReference type="ARBA" id="ARBA00022840"/>
    </source>
</evidence>
<keyword evidence="9" id="KW-1185">Reference proteome</keyword>
<keyword evidence="4" id="KW-0648">Protein biosynthesis</keyword>
<evidence type="ECO:0000256" key="4">
    <source>
        <dbReference type="ARBA" id="ARBA00022917"/>
    </source>
</evidence>
<dbReference type="PANTHER" id="PTHR42765">
    <property type="entry name" value="SOLEUCYL-TRNA SYNTHETASE"/>
    <property type="match status" value="1"/>
</dbReference>
<dbReference type="SUPFAM" id="SSF47323">
    <property type="entry name" value="Anticodon-binding domain of a subclass of class I aminoacyl-tRNA synthetases"/>
    <property type="match status" value="1"/>
</dbReference>
<keyword evidence="3" id="KW-0067">ATP-binding</keyword>
<comment type="catalytic activity">
    <reaction evidence="6">
        <text>tRNA(Ile) + L-isoleucine + ATP = L-isoleucyl-tRNA(Ile) + AMP + diphosphate</text>
        <dbReference type="Rhea" id="RHEA:11060"/>
        <dbReference type="Rhea" id="RHEA-COMP:9666"/>
        <dbReference type="Rhea" id="RHEA-COMP:9695"/>
        <dbReference type="ChEBI" id="CHEBI:30616"/>
        <dbReference type="ChEBI" id="CHEBI:33019"/>
        <dbReference type="ChEBI" id="CHEBI:58045"/>
        <dbReference type="ChEBI" id="CHEBI:78442"/>
        <dbReference type="ChEBI" id="CHEBI:78528"/>
        <dbReference type="ChEBI" id="CHEBI:456215"/>
        <dbReference type="EC" id="6.1.1.5"/>
    </reaction>
</comment>
<dbReference type="EMBL" id="JADHEI010000046">
    <property type="protein sequence ID" value="MBF2735665.1"/>
    <property type="molecule type" value="Genomic_DNA"/>
</dbReference>
<dbReference type="GO" id="GO:0005524">
    <property type="term" value="F:ATP binding"/>
    <property type="evidence" value="ECO:0007669"/>
    <property type="project" value="UniProtKB-KW"/>
</dbReference>
<keyword evidence="1 8" id="KW-0436">Ligase</keyword>
<evidence type="ECO:0000256" key="1">
    <source>
        <dbReference type="ARBA" id="ARBA00022598"/>
    </source>
</evidence>
<feature type="domain" description="Methionyl/Valyl/Leucyl/Isoleucyl-tRNA synthetase anticodon-binding" evidence="7">
    <location>
        <begin position="2"/>
        <end position="99"/>
    </location>
</feature>
<dbReference type="AlphaFoldDB" id="A0A930UD15"/>
<keyword evidence="2" id="KW-0547">Nucleotide-binding</keyword>
<organism evidence="8 9">
    <name type="scientific">Candidatus Amphirhobacter heronislandensis</name>
    <dbReference type="NCBI Taxonomy" id="1732024"/>
    <lineage>
        <taxon>Bacteria</taxon>
        <taxon>Pseudomonadati</taxon>
        <taxon>Pseudomonadota</taxon>
        <taxon>Gammaproteobacteria</taxon>
        <taxon>Candidatus Tethybacterales</taxon>
        <taxon>Candidatus Tethybacteraceae</taxon>
        <taxon>Candidatus Amphirhobacter</taxon>
    </lineage>
</organism>
<dbReference type="GO" id="GO:0004822">
    <property type="term" value="F:isoleucine-tRNA ligase activity"/>
    <property type="evidence" value="ECO:0007669"/>
    <property type="project" value="UniProtKB-EC"/>
</dbReference>
<evidence type="ECO:0000256" key="6">
    <source>
        <dbReference type="ARBA" id="ARBA00048359"/>
    </source>
</evidence>
<keyword evidence="5" id="KW-0030">Aminoacyl-tRNA synthetase</keyword>
<reference evidence="8" key="1">
    <citation type="submission" date="2020-10" db="EMBL/GenBank/DDBJ databases">
        <title>An improved Amphimedon queenslandica hologenome assembly reveals how three proteobacterial symbionts can extend the metabolic phenotypic of their marine sponge host.</title>
        <authorList>
            <person name="Degnan B."/>
            <person name="Degnan S."/>
            <person name="Xiang X."/>
        </authorList>
    </citation>
    <scope>NUCLEOTIDE SEQUENCE</scope>
    <source>
        <strain evidence="8">AqS2</strain>
    </source>
</reference>
<evidence type="ECO:0000313" key="8">
    <source>
        <dbReference type="EMBL" id="MBF2735665.1"/>
    </source>
</evidence>
<evidence type="ECO:0000256" key="5">
    <source>
        <dbReference type="ARBA" id="ARBA00023146"/>
    </source>
</evidence>
<dbReference type="GO" id="GO:0006428">
    <property type="term" value="P:isoleucyl-tRNA aminoacylation"/>
    <property type="evidence" value="ECO:0007669"/>
    <property type="project" value="TreeGrafter"/>
</dbReference>
<dbReference type="PANTHER" id="PTHR42765:SF1">
    <property type="entry name" value="ISOLEUCINE--TRNA LIGASE, MITOCHONDRIAL"/>
    <property type="match status" value="1"/>
</dbReference>
<dbReference type="InterPro" id="IPR009080">
    <property type="entry name" value="tRNAsynth_Ia_anticodon-bd"/>
</dbReference>
<gene>
    <name evidence="8" type="ORF">ISN26_06285</name>
</gene>
<dbReference type="Pfam" id="PF08264">
    <property type="entry name" value="Anticodon_1"/>
    <property type="match status" value="1"/>
</dbReference>
<sequence length="189" mass="20164">DVAKDRLYTLAPADPARRSAQTALAYTAVMTTIALGPVLAYTADEAWQVLMKDEDESVLLHEMTALPQPADAAALAERWNLVRAWRARVAKQIEEARAAGSIDCPDVELRLEIAAPAAELEQLRALGAAELAEAFIASEIELAEGEAAVAVRQADAPKCPRCWRRAPLAAGKDTCERCAASLAATGRTA</sequence>
<evidence type="ECO:0000256" key="2">
    <source>
        <dbReference type="ARBA" id="ARBA00022741"/>
    </source>
</evidence>
<evidence type="ECO:0000259" key="7">
    <source>
        <dbReference type="Pfam" id="PF08264"/>
    </source>
</evidence>
<dbReference type="InterPro" id="IPR013155">
    <property type="entry name" value="M/V/L/I-tRNA-synth_anticd-bd"/>
</dbReference>
<accession>A0A930UD15</accession>
<dbReference type="InterPro" id="IPR050081">
    <property type="entry name" value="Ile-tRNA_ligase"/>
</dbReference>
<evidence type="ECO:0000313" key="9">
    <source>
        <dbReference type="Proteomes" id="UP000604381"/>
    </source>
</evidence>
<comment type="caution">
    <text evidence="8">The sequence shown here is derived from an EMBL/GenBank/DDBJ whole genome shotgun (WGS) entry which is preliminary data.</text>
</comment>
<name>A0A930UD15_9GAMM</name>
<feature type="non-terminal residue" evidence="8">
    <location>
        <position position="1"/>
    </location>
</feature>
<protein>
    <submittedName>
        <fullName evidence="8">Class I tRNA ligase family protein</fullName>
    </submittedName>
</protein>
<dbReference type="Gene3D" id="1.10.730.20">
    <property type="match status" value="1"/>
</dbReference>
<dbReference type="Proteomes" id="UP000604381">
    <property type="component" value="Unassembled WGS sequence"/>
</dbReference>
<proteinExistence type="predicted"/>